<evidence type="ECO:0000313" key="2">
    <source>
        <dbReference type="Proteomes" id="UP000294581"/>
    </source>
</evidence>
<dbReference type="AlphaFoldDB" id="A0A4R8LHE7"/>
<protein>
    <submittedName>
        <fullName evidence="1">Uncharacterized protein</fullName>
    </submittedName>
</protein>
<name>A0A4R8LHE7_9BACL</name>
<reference evidence="1 2" key="1">
    <citation type="submission" date="2019-03" db="EMBL/GenBank/DDBJ databases">
        <title>Genomic Encyclopedia of Type Strains, Phase IV (KMG-IV): sequencing the most valuable type-strain genomes for metagenomic binning, comparative biology and taxonomic classification.</title>
        <authorList>
            <person name="Goeker M."/>
        </authorList>
    </citation>
    <scope>NUCLEOTIDE SEQUENCE [LARGE SCALE GENOMIC DNA]</scope>
    <source>
        <strain evidence="1 2">DSM 17974</strain>
    </source>
</reference>
<organism evidence="1 2">
    <name type="scientific">Alicyclobacillus sacchari</name>
    <dbReference type="NCBI Taxonomy" id="392010"/>
    <lineage>
        <taxon>Bacteria</taxon>
        <taxon>Bacillati</taxon>
        <taxon>Bacillota</taxon>
        <taxon>Bacilli</taxon>
        <taxon>Bacillales</taxon>
        <taxon>Alicyclobacillaceae</taxon>
        <taxon>Alicyclobacillus</taxon>
    </lineage>
</organism>
<dbReference type="EMBL" id="SORF01000017">
    <property type="protein sequence ID" value="TDY42165.1"/>
    <property type="molecule type" value="Genomic_DNA"/>
</dbReference>
<comment type="caution">
    <text evidence="1">The sequence shown here is derived from an EMBL/GenBank/DDBJ whole genome shotgun (WGS) entry which is preliminary data.</text>
</comment>
<accession>A0A4R8LHE7</accession>
<gene>
    <name evidence="1" type="ORF">C7445_11714</name>
</gene>
<dbReference type="Proteomes" id="UP000294581">
    <property type="component" value="Unassembled WGS sequence"/>
</dbReference>
<sequence>MSNSMYFAYHSLYDVTSYFASDVHLVSQERLPNGDVSTHWLSNFYLYSYLYVEYEWTHPYNWYKLEERMMGMAQLRLPGQTAAERAQVLIQAVEEALTNVTQTLNQNGLTTATSTLTNTLNSILTSLENLLASLTSTLSNTTSRPTTVIGVLQKFLDQPVTITTPFDTLTGTLTSLQSDFASLVEPSGSMVLIPLSRIQSIQQA</sequence>
<evidence type="ECO:0000313" key="1">
    <source>
        <dbReference type="EMBL" id="TDY42165.1"/>
    </source>
</evidence>
<keyword evidence="2" id="KW-1185">Reference proteome</keyword>
<proteinExistence type="predicted"/>